<dbReference type="Pfam" id="PF00389">
    <property type="entry name" value="2-Hacid_dh"/>
    <property type="match status" value="1"/>
</dbReference>
<reference evidence="6" key="1">
    <citation type="submission" date="2020-09" db="EMBL/GenBank/DDBJ databases">
        <title>Pelagicoccus enzymogenes sp. nov. with an EPS production, isolated from marine sediment.</title>
        <authorList>
            <person name="Feng X."/>
        </authorList>
    </citation>
    <scope>NUCLEOTIDE SEQUENCE</scope>
    <source>
        <strain evidence="6">NFK12</strain>
    </source>
</reference>
<dbReference type="GO" id="GO:0051287">
    <property type="term" value="F:NAD binding"/>
    <property type="evidence" value="ECO:0007669"/>
    <property type="project" value="InterPro"/>
</dbReference>
<dbReference type="InterPro" id="IPR006139">
    <property type="entry name" value="D-isomer_2_OHA_DH_cat_dom"/>
</dbReference>
<feature type="domain" description="D-isomer specific 2-hydroxyacid dehydrogenase catalytic" evidence="4">
    <location>
        <begin position="49"/>
        <end position="321"/>
    </location>
</feature>
<dbReference type="SUPFAM" id="SSF51735">
    <property type="entry name" value="NAD(P)-binding Rossmann-fold domains"/>
    <property type="match status" value="1"/>
</dbReference>
<dbReference type="GO" id="GO:0016616">
    <property type="term" value="F:oxidoreductase activity, acting on the CH-OH group of donors, NAD or NADP as acceptor"/>
    <property type="evidence" value="ECO:0007669"/>
    <property type="project" value="InterPro"/>
</dbReference>
<dbReference type="Proteomes" id="UP000622317">
    <property type="component" value="Unassembled WGS sequence"/>
</dbReference>
<evidence type="ECO:0000313" key="6">
    <source>
        <dbReference type="EMBL" id="MBD5778141.1"/>
    </source>
</evidence>
<evidence type="ECO:0000259" key="4">
    <source>
        <dbReference type="Pfam" id="PF00389"/>
    </source>
</evidence>
<dbReference type="InterPro" id="IPR036291">
    <property type="entry name" value="NAD(P)-bd_dom_sf"/>
</dbReference>
<feature type="domain" description="D-isomer specific 2-hydroxyacid dehydrogenase NAD-binding" evidence="5">
    <location>
        <begin position="113"/>
        <end position="290"/>
    </location>
</feature>
<keyword evidence="1 3" id="KW-0560">Oxidoreductase</keyword>
<dbReference type="PANTHER" id="PTHR43333:SF1">
    <property type="entry name" value="D-ISOMER SPECIFIC 2-HYDROXYACID DEHYDROGENASE NAD-BINDING DOMAIN-CONTAINING PROTEIN"/>
    <property type="match status" value="1"/>
</dbReference>
<keyword evidence="2" id="KW-0520">NAD</keyword>
<comment type="caution">
    <text evidence="6">The sequence shown here is derived from an EMBL/GenBank/DDBJ whole genome shotgun (WGS) entry which is preliminary data.</text>
</comment>
<dbReference type="CDD" id="cd05300">
    <property type="entry name" value="2-Hacid_dh_1"/>
    <property type="match status" value="1"/>
</dbReference>
<proteinExistence type="inferred from homology"/>
<dbReference type="Gene3D" id="3.40.50.720">
    <property type="entry name" value="NAD(P)-binding Rossmann-like Domain"/>
    <property type="match status" value="2"/>
</dbReference>
<evidence type="ECO:0000256" key="2">
    <source>
        <dbReference type="ARBA" id="ARBA00023027"/>
    </source>
</evidence>
<evidence type="ECO:0000256" key="3">
    <source>
        <dbReference type="RuleBase" id="RU003719"/>
    </source>
</evidence>
<dbReference type="EMBL" id="JACYFG010000002">
    <property type="protein sequence ID" value="MBD5778141.1"/>
    <property type="molecule type" value="Genomic_DNA"/>
</dbReference>
<accession>A0A927IFI4</accession>
<dbReference type="PANTHER" id="PTHR43333">
    <property type="entry name" value="2-HACID_DH_C DOMAIN-CONTAINING PROTEIN"/>
    <property type="match status" value="1"/>
</dbReference>
<dbReference type="RefSeq" id="WP_191615264.1">
    <property type="nucleotide sequence ID" value="NZ_JACYFG010000002.1"/>
</dbReference>
<evidence type="ECO:0000256" key="1">
    <source>
        <dbReference type="ARBA" id="ARBA00023002"/>
    </source>
</evidence>
<dbReference type="AlphaFoldDB" id="A0A927IFI4"/>
<comment type="similarity">
    <text evidence="3">Belongs to the D-isomer specific 2-hydroxyacid dehydrogenase family.</text>
</comment>
<keyword evidence="7" id="KW-1185">Reference proteome</keyword>
<dbReference type="Pfam" id="PF02826">
    <property type="entry name" value="2-Hacid_dh_C"/>
    <property type="match status" value="1"/>
</dbReference>
<evidence type="ECO:0000313" key="7">
    <source>
        <dbReference type="Proteomes" id="UP000622317"/>
    </source>
</evidence>
<dbReference type="InterPro" id="IPR006140">
    <property type="entry name" value="D-isomer_DH_NAD-bd"/>
</dbReference>
<dbReference type="SUPFAM" id="SSF52283">
    <property type="entry name" value="Formate/glycerate dehydrogenase catalytic domain-like"/>
    <property type="match status" value="1"/>
</dbReference>
<organism evidence="6 7">
    <name type="scientific">Pelagicoccus enzymogenes</name>
    <dbReference type="NCBI Taxonomy" id="2773457"/>
    <lineage>
        <taxon>Bacteria</taxon>
        <taxon>Pseudomonadati</taxon>
        <taxon>Verrucomicrobiota</taxon>
        <taxon>Opitutia</taxon>
        <taxon>Puniceicoccales</taxon>
        <taxon>Pelagicoccaceae</taxon>
        <taxon>Pelagicoccus</taxon>
    </lineage>
</organism>
<evidence type="ECO:0000259" key="5">
    <source>
        <dbReference type="Pfam" id="PF02826"/>
    </source>
</evidence>
<protein>
    <submittedName>
        <fullName evidence="6">D-2-hydroxyacid dehydrogenase</fullName>
    </submittedName>
</protein>
<gene>
    <name evidence="6" type="ORF">IEN85_01355</name>
</gene>
<sequence>MPYKIYIDFPLTPELKSRIVNGTRGHQLVIPAKPATVLGLGDIEPEFYDCDIIFGQPQTDAVAKASSLKWIQVSSSGITRYDTPDFREAMTQRGIPICNSAHVFNEACADHALAFMLAQSRQLPQALASQAPNGTEAWQAIRSGGVPLRGQRALILGFGAIGRRLAELLAPFEMQLTVYRRTPRGDEGMPVVSESELPAALAESDHIVNILPDSEATKHFFNAERFAQLKPSSVFYNIGRGTTVDQDALVEALKNQQLREAWLDVTDPEPLPLDHPLRQQSNCFITPHTAGGFAGEAEACIDHFLKNLARFEKGETLENRVI</sequence>
<name>A0A927IFI4_9BACT</name>